<dbReference type="HOGENOM" id="CLU_2398224_0_0_11"/>
<dbReference type="Proteomes" id="UP000032234">
    <property type="component" value="Chromosome"/>
</dbReference>
<dbReference type="PATRIC" id="fig|477245.3.peg.4870"/>
<sequence>MLNRNEAERAAANFLAEASKTWGASSNVRIDHECCFTDQGQFIAPYNHVEFLDHGREEMQLGGNLPVAVDLSTGACRFITLAEADDFMARDLL</sequence>
<proteinExistence type="predicted"/>
<dbReference type="AlphaFoldDB" id="A0A0C5FV33"/>
<evidence type="ECO:0008006" key="3">
    <source>
        <dbReference type="Google" id="ProtNLM"/>
    </source>
</evidence>
<gene>
    <name evidence="1" type="ORF">TU94_23040</name>
</gene>
<dbReference type="KEGG" id="scw:TU94_23040"/>
<keyword evidence="2" id="KW-1185">Reference proteome</keyword>
<dbReference type="EMBL" id="CP010849">
    <property type="protein sequence ID" value="AJP03912.1"/>
    <property type="molecule type" value="Genomic_DNA"/>
</dbReference>
<evidence type="ECO:0000313" key="2">
    <source>
        <dbReference type="Proteomes" id="UP000032234"/>
    </source>
</evidence>
<reference evidence="1 2" key="1">
    <citation type="submission" date="2015-02" db="EMBL/GenBank/DDBJ databases">
        <title>Genome sequence of thermotolerant Streptomyces cyaneogriseus subsp. Noncyanogenus NMWT1, the producer of nematocidal antibiotics nemadectin.</title>
        <authorList>
            <person name="Wang H."/>
            <person name="Li C."/>
            <person name="Xiang W."/>
            <person name="Wang X."/>
        </authorList>
    </citation>
    <scope>NUCLEOTIDE SEQUENCE [LARGE SCALE GENOMIC DNA]</scope>
    <source>
        <strain evidence="1 2">NMWT 1</strain>
    </source>
</reference>
<name>A0A0C5FV33_9ACTN</name>
<dbReference type="OrthoDB" id="3397041at2"/>
<protein>
    <recommendedName>
        <fullName evidence="3">Immunity protein 35 domain-containing protein</fullName>
    </recommendedName>
</protein>
<evidence type="ECO:0000313" key="1">
    <source>
        <dbReference type="EMBL" id="AJP03912.1"/>
    </source>
</evidence>
<organism evidence="1 2">
    <name type="scientific">Streptomyces cyaneogriseus subsp. noncyanogenus</name>
    <dbReference type="NCBI Taxonomy" id="477245"/>
    <lineage>
        <taxon>Bacteria</taxon>
        <taxon>Bacillati</taxon>
        <taxon>Actinomycetota</taxon>
        <taxon>Actinomycetes</taxon>
        <taxon>Kitasatosporales</taxon>
        <taxon>Streptomycetaceae</taxon>
        <taxon>Streptomyces</taxon>
    </lineage>
</organism>
<dbReference type="RefSeq" id="WP_044384112.1">
    <property type="nucleotide sequence ID" value="NZ_CP010849.1"/>
</dbReference>
<accession>A0A0C5FV33</accession>